<dbReference type="OMA" id="MNIGPKT"/>
<reference evidence="4" key="1">
    <citation type="submission" date="2018-04" db="EMBL/GenBank/DDBJ databases">
        <authorList>
            <person name="Go L.Y."/>
            <person name="Mitchell J.A."/>
        </authorList>
    </citation>
    <scope>NUCLEOTIDE SEQUENCE</scope>
    <source>
        <tissue evidence="4">Whole organism</tissue>
    </source>
</reference>
<keyword evidence="3" id="KW-0268">Exocytosis</keyword>
<proteinExistence type="inferred from homology"/>
<dbReference type="GO" id="GO:0000149">
    <property type="term" value="F:SNARE binding"/>
    <property type="evidence" value="ECO:0007669"/>
    <property type="project" value="TreeGrafter"/>
</dbReference>
<dbReference type="EMBL" id="UFQT01002848">
    <property type="protein sequence ID" value="SSX34132.1"/>
    <property type="molecule type" value="Genomic_DNA"/>
</dbReference>
<evidence type="ECO:0000256" key="3">
    <source>
        <dbReference type="ARBA" id="ARBA00022483"/>
    </source>
</evidence>
<dbReference type="InterPro" id="IPR042532">
    <property type="entry name" value="EXOC3/Sec6_C"/>
</dbReference>
<organism evidence="4">
    <name type="scientific">Culicoides sonorensis</name>
    <name type="common">Biting midge</name>
    <dbReference type="NCBI Taxonomy" id="179676"/>
    <lineage>
        <taxon>Eukaryota</taxon>
        <taxon>Metazoa</taxon>
        <taxon>Ecdysozoa</taxon>
        <taxon>Arthropoda</taxon>
        <taxon>Hexapoda</taxon>
        <taxon>Insecta</taxon>
        <taxon>Pterygota</taxon>
        <taxon>Neoptera</taxon>
        <taxon>Endopterygota</taxon>
        <taxon>Diptera</taxon>
        <taxon>Nematocera</taxon>
        <taxon>Chironomoidea</taxon>
        <taxon>Ceratopogonidae</taxon>
        <taxon>Ceratopogoninae</taxon>
        <taxon>Culicoides</taxon>
        <taxon>Monoculicoides</taxon>
    </lineage>
</organism>
<dbReference type="VEuPathDB" id="VectorBase:CSON007514"/>
<evidence type="ECO:0000313" key="5">
    <source>
        <dbReference type="EMBL" id="SSX34132.1"/>
    </source>
</evidence>
<dbReference type="FunFam" id="1.10.357.50:FF:000010">
    <property type="entry name" value="exocyst complex component 3"/>
    <property type="match status" value="1"/>
</dbReference>
<evidence type="ECO:0000256" key="2">
    <source>
        <dbReference type="ARBA" id="ARBA00022448"/>
    </source>
</evidence>
<evidence type="ECO:0000256" key="1">
    <source>
        <dbReference type="ARBA" id="ARBA00009447"/>
    </source>
</evidence>
<dbReference type="Gene3D" id="1.10.357.70">
    <property type="entry name" value="Exocyst complex component Sec6, C-terminal domain"/>
    <property type="match status" value="1"/>
</dbReference>
<reference evidence="5" key="2">
    <citation type="submission" date="2018-07" db="EMBL/GenBank/DDBJ databases">
        <authorList>
            <person name="Quirk P.G."/>
            <person name="Krulwich T.A."/>
        </authorList>
    </citation>
    <scope>NUCLEOTIDE SEQUENCE</scope>
</reference>
<dbReference type="GO" id="GO:0000145">
    <property type="term" value="C:exocyst"/>
    <property type="evidence" value="ECO:0007669"/>
    <property type="project" value="InterPro"/>
</dbReference>
<name>A0A336LAU3_CULSO</name>
<dbReference type="FunFam" id="1.10.357.70:FF:000001">
    <property type="entry name" value="Exocyst complex component 3"/>
    <property type="match status" value="1"/>
</dbReference>
<dbReference type="InterPro" id="IPR010326">
    <property type="entry name" value="EXOC3/Sec6"/>
</dbReference>
<dbReference type="Pfam" id="PF06046">
    <property type="entry name" value="Sec6"/>
    <property type="match status" value="1"/>
</dbReference>
<evidence type="ECO:0000313" key="4">
    <source>
        <dbReference type="EMBL" id="SSX14740.1"/>
    </source>
</evidence>
<dbReference type="EMBL" id="UFQS01002848">
    <property type="protein sequence ID" value="SSX14740.1"/>
    <property type="molecule type" value="Genomic_DNA"/>
</dbReference>
<gene>
    <name evidence="4" type="primary">CSON007514</name>
</gene>
<dbReference type="AlphaFoldDB" id="A0A336LAU3"/>
<dbReference type="PANTHER" id="PTHR21292:SF1">
    <property type="entry name" value="EXOCYST COMPLEX COMPONENT 3"/>
    <property type="match status" value="1"/>
</dbReference>
<dbReference type="PANTHER" id="PTHR21292">
    <property type="entry name" value="EXOCYST COMPLEX COMPONENT SEC6-RELATED"/>
    <property type="match status" value="1"/>
</dbReference>
<protein>
    <submittedName>
        <fullName evidence="4">CSON007514 protein</fullName>
    </submittedName>
</protein>
<keyword evidence="2" id="KW-0813">Transport</keyword>
<dbReference type="GO" id="GO:0051601">
    <property type="term" value="P:exocyst localization"/>
    <property type="evidence" value="ECO:0007669"/>
    <property type="project" value="TreeGrafter"/>
</dbReference>
<sequence>MDLKKLDEEARLAAIKEVKNMVQRPGQLEKVEQYRRRIARKKVSVEQLLKTAMMNQLDSVKTGVEQLKVCLDDIKEVDSQIKGVDELMKHVPQVYASLEAVRTENTRHSQYATAIENLKHIFTVQASVSKTLQWIDEDKLLHAHQCLSDLENSRDDLLFELHKLPNQNLHDKSTLKRYFEKVDVISEKLQKKIRITLQRTLNTVRKEPTVIVTVLRIIEREEKADQFALQQQKQTGYLPPGRPKEWKKKAFEALNESVVQRIEGSQLENKSEKLWLVRDLEVMRQLILEDLRVVKSLCVPCFPPHYDIMNEYVKMYHDALSKYLENLTNTGLEGNEYVSLLSWVMNTYPGPELMTHPELNIDLSKLGPLMKKAQLDEMEEKYLQIMERNYEEWMTKTLETEKQDWQTGTLPDSDDVYYHTSAPVIIFQMIAQNLQVTNTIHADLTFKALVLSIKQVTKYGHNYRQGISEFKERYFKDRNQVPFFTQHFITIVNNCQQMFELAQEMKQLYWPKSRTEHYNTFEQLLSTFQALRNDTARCLLDEAFLDLEVHFNELFTSKWLTSSVSVETICVTLEDYFQDYKHLRVINFEFVMHEAQRLVAKKYLKALLSKRLSKTLPECIQIKEKIMKEVTTIKNKFEKIAPNIAKGDSPLDVILKLAPMIVCDIEMLILDLHTLLSNYPSITEDHLVRLFYFRTDFKTNEVREKVQDAMRSKTTKATHDKQDAIFKEITFADKLWS</sequence>
<comment type="similarity">
    <text evidence="1">Belongs to the SEC6 family.</text>
</comment>
<accession>A0A336LAU3</accession>
<dbReference type="GO" id="GO:0006887">
    <property type="term" value="P:exocytosis"/>
    <property type="evidence" value="ECO:0007669"/>
    <property type="project" value="UniProtKB-KW"/>
</dbReference>
<dbReference type="Gene3D" id="1.10.357.50">
    <property type="match status" value="1"/>
</dbReference>